<proteinExistence type="predicted"/>
<accession>A0A0K2TNM4</accession>
<dbReference type="GO" id="GO:0003677">
    <property type="term" value="F:DNA binding"/>
    <property type="evidence" value="ECO:0007669"/>
    <property type="project" value="UniProtKB-KW"/>
</dbReference>
<reference evidence="7" key="1">
    <citation type="submission" date="2014-05" db="EMBL/GenBank/DDBJ databases">
        <authorList>
            <person name="Chronopoulou M."/>
        </authorList>
    </citation>
    <scope>NUCLEOTIDE SEQUENCE</scope>
    <source>
        <tissue evidence="7">Whole organism</tissue>
    </source>
</reference>
<keyword evidence="5" id="KW-0812">Transmembrane</keyword>
<dbReference type="AlphaFoldDB" id="A0A0K2TNM4"/>
<evidence type="ECO:0000256" key="2">
    <source>
        <dbReference type="ARBA" id="ARBA00022771"/>
    </source>
</evidence>
<evidence type="ECO:0000256" key="4">
    <source>
        <dbReference type="ARBA" id="ARBA00023125"/>
    </source>
</evidence>
<feature type="non-terminal residue" evidence="7">
    <location>
        <position position="1"/>
    </location>
</feature>
<keyword evidence="4" id="KW-0238">DNA-binding</keyword>
<protein>
    <recommendedName>
        <fullName evidence="6">THAP-type domain-containing protein</fullName>
    </recommendedName>
</protein>
<evidence type="ECO:0000256" key="5">
    <source>
        <dbReference type="SAM" id="Phobius"/>
    </source>
</evidence>
<keyword evidence="5" id="KW-0472">Membrane</keyword>
<keyword evidence="1" id="KW-0479">Metal-binding</keyword>
<keyword evidence="3" id="KW-0862">Zinc</keyword>
<evidence type="ECO:0000259" key="6">
    <source>
        <dbReference type="Pfam" id="PF05485"/>
    </source>
</evidence>
<name>A0A0K2TNM4_LEPSM</name>
<sequence length="77" mass="9338">YYYYDNNTNFPFRKSIMYSVSCAVAICDSLNNIIYHHFPRDLSRRKKWESACRREDPLENTLEFVRIILRKMLIKGI</sequence>
<keyword evidence="5" id="KW-1133">Transmembrane helix</keyword>
<dbReference type="EMBL" id="HACA01009881">
    <property type="protein sequence ID" value="CDW27242.1"/>
    <property type="molecule type" value="Transcribed_RNA"/>
</dbReference>
<evidence type="ECO:0000256" key="1">
    <source>
        <dbReference type="ARBA" id="ARBA00022723"/>
    </source>
</evidence>
<evidence type="ECO:0000256" key="3">
    <source>
        <dbReference type="ARBA" id="ARBA00022833"/>
    </source>
</evidence>
<organism evidence="7">
    <name type="scientific">Lepeophtheirus salmonis</name>
    <name type="common">Salmon louse</name>
    <name type="synonym">Caligus salmonis</name>
    <dbReference type="NCBI Taxonomy" id="72036"/>
    <lineage>
        <taxon>Eukaryota</taxon>
        <taxon>Metazoa</taxon>
        <taxon>Ecdysozoa</taxon>
        <taxon>Arthropoda</taxon>
        <taxon>Crustacea</taxon>
        <taxon>Multicrustacea</taxon>
        <taxon>Hexanauplia</taxon>
        <taxon>Copepoda</taxon>
        <taxon>Siphonostomatoida</taxon>
        <taxon>Caligidae</taxon>
        <taxon>Lepeophtheirus</taxon>
    </lineage>
</organism>
<dbReference type="SUPFAM" id="SSF57716">
    <property type="entry name" value="Glucocorticoid receptor-like (DNA-binding domain)"/>
    <property type="match status" value="1"/>
</dbReference>
<evidence type="ECO:0000313" key="7">
    <source>
        <dbReference type="EMBL" id="CDW27242.1"/>
    </source>
</evidence>
<feature type="transmembrane region" description="Helical" evidence="5">
    <location>
        <begin position="16"/>
        <end position="38"/>
    </location>
</feature>
<dbReference type="InterPro" id="IPR006612">
    <property type="entry name" value="THAP_Znf"/>
</dbReference>
<dbReference type="GO" id="GO:0008270">
    <property type="term" value="F:zinc ion binding"/>
    <property type="evidence" value="ECO:0007669"/>
    <property type="project" value="UniProtKB-KW"/>
</dbReference>
<keyword evidence="2" id="KW-0863">Zinc-finger</keyword>
<dbReference type="Pfam" id="PF05485">
    <property type="entry name" value="THAP"/>
    <property type="match status" value="1"/>
</dbReference>
<feature type="domain" description="THAP-type" evidence="6">
    <location>
        <begin position="22"/>
        <end position="61"/>
    </location>
</feature>